<dbReference type="PANTHER" id="PTHR33198">
    <property type="entry name" value="ANK_REP_REGION DOMAIN-CONTAINING PROTEIN-RELATED"/>
    <property type="match status" value="1"/>
</dbReference>
<sequence length="388" mass="43121">MPAVQCPIPGCEYVTDDLDAAIVAVLITVHSTTHAPGPVTAAKVEKVKRPVISTAGTSEEWAYFESRWSDYVEATKIAGRDKVVQLLECCDEQLRKDLTRSAGGSLTNKPVQEVLAAIKKLAVREENTMVARVTLHNMRQDRDEPVRSFCARLRGQAGVCKFFIQCPTCNTDVNYTDTIIRDVLARGISDPEIQLDLLGDKNQDMTLEEVTQFVEAKDSGKRSASRLLDHVPGVKHHAADGVSRHPTGDPEKLILSDDIAAIRNSTMSLPPATSFLSDIHHIDLESDATEIDNSVFISAVSSLDSLAVKSVTWDRVRTATASDDNMNELINLIESGTPEFRHEFPPQLREFFQFREHLYTIDGVIIYKDRIIIPPSLRSTPRSYSNDF</sequence>
<protein>
    <submittedName>
        <fullName evidence="1">Uncharacterized protein</fullName>
    </submittedName>
</protein>
<dbReference type="EMBL" id="CAJPWZ010001290">
    <property type="protein sequence ID" value="CAG2212119.1"/>
    <property type="molecule type" value="Genomic_DNA"/>
</dbReference>
<comment type="caution">
    <text evidence="1">The sequence shown here is derived from an EMBL/GenBank/DDBJ whole genome shotgun (WGS) entry which is preliminary data.</text>
</comment>
<keyword evidence="2" id="KW-1185">Reference proteome</keyword>
<evidence type="ECO:0000313" key="2">
    <source>
        <dbReference type="Proteomes" id="UP000683360"/>
    </source>
</evidence>
<name>A0A8S3RRJ1_MYTED</name>
<organism evidence="1 2">
    <name type="scientific">Mytilus edulis</name>
    <name type="common">Blue mussel</name>
    <dbReference type="NCBI Taxonomy" id="6550"/>
    <lineage>
        <taxon>Eukaryota</taxon>
        <taxon>Metazoa</taxon>
        <taxon>Spiralia</taxon>
        <taxon>Lophotrochozoa</taxon>
        <taxon>Mollusca</taxon>
        <taxon>Bivalvia</taxon>
        <taxon>Autobranchia</taxon>
        <taxon>Pteriomorphia</taxon>
        <taxon>Mytilida</taxon>
        <taxon>Mytiloidea</taxon>
        <taxon>Mytilidae</taxon>
        <taxon>Mytilinae</taxon>
        <taxon>Mytilus</taxon>
    </lineage>
</organism>
<dbReference type="OrthoDB" id="6153079at2759"/>
<evidence type="ECO:0000313" key="1">
    <source>
        <dbReference type="EMBL" id="CAG2212119.1"/>
    </source>
</evidence>
<gene>
    <name evidence="1" type="ORF">MEDL_26137</name>
</gene>
<dbReference type="AlphaFoldDB" id="A0A8S3RRJ1"/>
<accession>A0A8S3RRJ1</accession>
<reference evidence="1" key="1">
    <citation type="submission" date="2021-03" db="EMBL/GenBank/DDBJ databases">
        <authorList>
            <person name="Bekaert M."/>
        </authorList>
    </citation>
    <scope>NUCLEOTIDE SEQUENCE</scope>
</reference>
<dbReference type="Proteomes" id="UP000683360">
    <property type="component" value="Unassembled WGS sequence"/>
</dbReference>
<proteinExistence type="predicted"/>